<evidence type="ECO:0000259" key="6">
    <source>
        <dbReference type="Pfam" id="PF06094"/>
    </source>
</evidence>
<comment type="similarity">
    <text evidence="2">Belongs to the gamma-glutamylcyclotransferase family.</text>
</comment>
<dbReference type="InterPro" id="IPR013024">
    <property type="entry name" value="GGCT-like"/>
</dbReference>
<keyword evidence="3" id="KW-0808">Transferase</keyword>
<dbReference type="AlphaFoldDB" id="A0A9J5XY32"/>
<dbReference type="InterPro" id="IPR045038">
    <property type="entry name" value="AIG2-like"/>
</dbReference>
<evidence type="ECO:0000256" key="2">
    <source>
        <dbReference type="ARBA" id="ARBA00008861"/>
    </source>
</evidence>
<feature type="domain" description="Gamma-glutamylcyclotransferase AIG2-like" evidence="6">
    <location>
        <begin position="13"/>
        <end position="109"/>
    </location>
</feature>
<dbReference type="PANTHER" id="PTHR31544">
    <property type="entry name" value="AIG2-LIKE PROTEIN D"/>
    <property type="match status" value="1"/>
</dbReference>
<evidence type="ECO:0000313" key="8">
    <source>
        <dbReference type="Proteomes" id="UP000824120"/>
    </source>
</evidence>
<name>A0A9J5XY32_SOLCO</name>
<organism evidence="7 8">
    <name type="scientific">Solanum commersonii</name>
    <name type="common">Commerson's wild potato</name>
    <name type="synonym">Commerson's nightshade</name>
    <dbReference type="NCBI Taxonomy" id="4109"/>
    <lineage>
        <taxon>Eukaryota</taxon>
        <taxon>Viridiplantae</taxon>
        <taxon>Streptophyta</taxon>
        <taxon>Embryophyta</taxon>
        <taxon>Tracheophyta</taxon>
        <taxon>Spermatophyta</taxon>
        <taxon>Magnoliopsida</taxon>
        <taxon>eudicotyledons</taxon>
        <taxon>Gunneridae</taxon>
        <taxon>Pentapetalae</taxon>
        <taxon>asterids</taxon>
        <taxon>lamiids</taxon>
        <taxon>Solanales</taxon>
        <taxon>Solanaceae</taxon>
        <taxon>Solanoideae</taxon>
        <taxon>Solaneae</taxon>
        <taxon>Solanum</taxon>
    </lineage>
</organism>
<dbReference type="PANTHER" id="PTHR31544:SF11">
    <property type="entry name" value="GAMMA-GLUTAMYLCYCLOTRANSFERASE-RELATED"/>
    <property type="match status" value="1"/>
</dbReference>
<dbReference type="InterPro" id="IPR036568">
    <property type="entry name" value="GGCT-like_sf"/>
</dbReference>
<dbReference type="InterPro" id="IPR009288">
    <property type="entry name" value="AIG2-like_dom"/>
</dbReference>
<dbReference type="SUPFAM" id="SSF110857">
    <property type="entry name" value="Gamma-glutamyl cyclotransferase-like"/>
    <property type="match status" value="1"/>
</dbReference>
<reference evidence="7 8" key="1">
    <citation type="submission" date="2020-09" db="EMBL/GenBank/DDBJ databases">
        <title>De no assembly of potato wild relative species, Solanum commersonii.</title>
        <authorList>
            <person name="Cho K."/>
        </authorList>
    </citation>
    <scope>NUCLEOTIDE SEQUENCE [LARGE SCALE GENOMIC DNA]</scope>
    <source>
        <strain evidence="7">LZ3.2</strain>
        <tissue evidence="7">Leaf</tissue>
    </source>
</reference>
<keyword evidence="8" id="KW-1185">Reference proteome</keyword>
<gene>
    <name evidence="7" type="ORF">H5410_042642</name>
</gene>
<dbReference type="CDD" id="cd06661">
    <property type="entry name" value="GGCT_like"/>
    <property type="match status" value="1"/>
</dbReference>
<dbReference type="GO" id="GO:0016746">
    <property type="term" value="F:acyltransferase activity"/>
    <property type="evidence" value="ECO:0007669"/>
    <property type="project" value="UniProtKB-KW"/>
</dbReference>
<accession>A0A9J5XY32</accession>
<evidence type="ECO:0000256" key="1">
    <source>
        <dbReference type="ARBA" id="ARBA00002782"/>
    </source>
</evidence>
<dbReference type="Pfam" id="PF06094">
    <property type="entry name" value="GGACT"/>
    <property type="match status" value="1"/>
</dbReference>
<dbReference type="Gene3D" id="3.10.490.10">
    <property type="entry name" value="Gamma-glutamyl cyclotransferase-like"/>
    <property type="match status" value="1"/>
</dbReference>
<dbReference type="Proteomes" id="UP000824120">
    <property type="component" value="Chromosome 8"/>
</dbReference>
<proteinExistence type="inferred from homology"/>
<dbReference type="OrthoDB" id="1044435at2759"/>
<dbReference type="EMBL" id="JACXVP010000008">
    <property type="protein sequence ID" value="KAG5592128.1"/>
    <property type="molecule type" value="Genomic_DNA"/>
</dbReference>
<comment type="function">
    <text evidence="1">Putative gamma-glutamylcyclotransferase.</text>
</comment>
<evidence type="ECO:0000313" key="7">
    <source>
        <dbReference type="EMBL" id="KAG5592128.1"/>
    </source>
</evidence>
<protein>
    <recommendedName>
        <fullName evidence="5">Putative gamma-glutamylcyclotransferase</fullName>
    </recommendedName>
</protein>
<evidence type="ECO:0000256" key="3">
    <source>
        <dbReference type="ARBA" id="ARBA00022679"/>
    </source>
</evidence>
<keyword evidence="4" id="KW-0012">Acyltransferase</keyword>
<sequence length="175" mass="20035">MASASNPQSLFNVFVYGSLLADDVVRALLKRVPPSSPAILHNFHRFSIKGCVYPAILPVENKKVNGKVLSGITVPELDILDKFEDVDYERKTVDVSLMLPICNVFIWFPRDVIGFLQDSSDTLMVEAYIWADQSDPNLFGEWDFEEWERLHKQSFMKMTMEFLEELEQPNQSGSI</sequence>
<dbReference type="Gene3D" id="6.10.250.210">
    <property type="match status" value="1"/>
</dbReference>
<evidence type="ECO:0000256" key="4">
    <source>
        <dbReference type="ARBA" id="ARBA00023315"/>
    </source>
</evidence>
<comment type="caution">
    <text evidence="7">The sequence shown here is derived from an EMBL/GenBank/DDBJ whole genome shotgun (WGS) entry which is preliminary data.</text>
</comment>
<evidence type="ECO:0000256" key="5">
    <source>
        <dbReference type="ARBA" id="ARBA00030602"/>
    </source>
</evidence>